<accession>A0A4C1ZHV6</accession>
<dbReference type="Proteomes" id="UP000299102">
    <property type="component" value="Unassembled WGS sequence"/>
</dbReference>
<gene>
    <name evidence="2" type="ORF">EVAR_67682_1</name>
</gene>
<dbReference type="EMBL" id="BGZK01001932">
    <property type="protein sequence ID" value="GBP88421.1"/>
    <property type="molecule type" value="Genomic_DNA"/>
</dbReference>
<evidence type="ECO:0000313" key="2">
    <source>
        <dbReference type="EMBL" id="GBP88421.1"/>
    </source>
</evidence>
<evidence type="ECO:0000313" key="3">
    <source>
        <dbReference type="Proteomes" id="UP000299102"/>
    </source>
</evidence>
<organism evidence="2 3">
    <name type="scientific">Eumeta variegata</name>
    <name type="common">Bagworm moth</name>
    <name type="synonym">Eumeta japonica</name>
    <dbReference type="NCBI Taxonomy" id="151549"/>
    <lineage>
        <taxon>Eukaryota</taxon>
        <taxon>Metazoa</taxon>
        <taxon>Ecdysozoa</taxon>
        <taxon>Arthropoda</taxon>
        <taxon>Hexapoda</taxon>
        <taxon>Insecta</taxon>
        <taxon>Pterygota</taxon>
        <taxon>Neoptera</taxon>
        <taxon>Endopterygota</taxon>
        <taxon>Lepidoptera</taxon>
        <taxon>Glossata</taxon>
        <taxon>Ditrysia</taxon>
        <taxon>Tineoidea</taxon>
        <taxon>Psychidae</taxon>
        <taxon>Oiketicinae</taxon>
        <taxon>Eumeta</taxon>
    </lineage>
</organism>
<comment type="caution">
    <text evidence="2">The sequence shown here is derived from an EMBL/GenBank/DDBJ whole genome shotgun (WGS) entry which is preliminary data.</text>
</comment>
<name>A0A4C1ZHV6_EUMVA</name>
<protein>
    <submittedName>
        <fullName evidence="2">Uncharacterized protein</fullName>
    </submittedName>
</protein>
<proteinExistence type="predicted"/>
<evidence type="ECO:0000256" key="1">
    <source>
        <dbReference type="SAM" id="MobiDB-lite"/>
    </source>
</evidence>
<dbReference type="AlphaFoldDB" id="A0A4C1ZHV6"/>
<keyword evidence="3" id="KW-1185">Reference proteome</keyword>
<reference evidence="2 3" key="1">
    <citation type="journal article" date="2019" name="Commun. Biol.">
        <title>The bagworm genome reveals a unique fibroin gene that provides high tensile strength.</title>
        <authorList>
            <person name="Kono N."/>
            <person name="Nakamura H."/>
            <person name="Ohtoshi R."/>
            <person name="Tomita M."/>
            <person name="Numata K."/>
            <person name="Arakawa K."/>
        </authorList>
    </citation>
    <scope>NUCLEOTIDE SEQUENCE [LARGE SCALE GENOMIC DNA]</scope>
</reference>
<feature type="region of interest" description="Disordered" evidence="1">
    <location>
        <begin position="32"/>
        <end position="52"/>
    </location>
</feature>
<sequence length="115" mass="12390">MVTVTLVAPFITKITFQSPLFSSPLSALPTPPALPSQRVNSGRVPHSSHPRVARYTRLPRADSWKARQICAGGAPRGDSMSFGATAGFRACALNYTLLDVEAEFELKANGIELFS</sequence>